<name>A0AAV2P1T0_9HYME</name>
<protein>
    <submittedName>
        <fullName evidence="1">Uncharacterized protein</fullName>
    </submittedName>
</protein>
<dbReference type="GO" id="GO:0016491">
    <property type="term" value="F:oxidoreductase activity"/>
    <property type="evidence" value="ECO:0007669"/>
    <property type="project" value="InterPro"/>
</dbReference>
<dbReference type="SUPFAM" id="SSF53720">
    <property type="entry name" value="ALDH-like"/>
    <property type="match status" value="1"/>
</dbReference>
<dbReference type="Gene3D" id="3.40.605.10">
    <property type="entry name" value="Aldehyde Dehydrogenase, Chain A, domain 1"/>
    <property type="match status" value="1"/>
</dbReference>
<keyword evidence="2" id="KW-1185">Reference proteome</keyword>
<reference evidence="1" key="1">
    <citation type="submission" date="2024-04" db="EMBL/GenBank/DDBJ databases">
        <authorList>
            <consortium name="Molecular Ecology Group"/>
        </authorList>
    </citation>
    <scope>NUCLEOTIDE SEQUENCE</scope>
</reference>
<gene>
    <name evidence="1" type="ORF">LPLAT_LOCUS11989</name>
</gene>
<dbReference type="Proteomes" id="UP001497644">
    <property type="component" value="Chromosome 7"/>
</dbReference>
<dbReference type="InterPro" id="IPR016162">
    <property type="entry name" value="Ald_DH_N"/>
</dbReference>
<evidence type="ECO:0000313" key="2">
    <source>
        <dbReference type="Proteomes" id="UP001497644"/>
    </source>
</evidence>
<dbReference type="InterPro" id="IPR016161">
    <property type="entry name" value="Ald_DH/histidinol_DH"/>
</dbReference>
<evidence type="ECO:0000313" key="1">
    <source>
        <dbReference type="EMBL" id="CAL1686637.1"/>
    </source>
</evidence>
<accession>A0AAV2P1T0</accession>
<organism evidence="1 2">
    <name type="scientific">Lasius platythorax</name>
    <dbReference type="NCBI Taxonomy" id="488582"/>
    <lineage>
        <taxon>Eukaryota</taxon>
        <taxon>Metazoa</taxon>
        <taxon>Ecdysozoa</taxon>
        <taxon>Arthropoda</taxon>
        <taxon>Hexapoda</taxon>
        <taxon>Insecta</taxon>
        <taxon>Pterygota</taxon>
        <taxon>Neoptera</taxon>
        <taxon>Endopterygota</taxon>
        <taxon>Hymenoptera</taxon>
        <taxon>Apocrita</taxon>
        <taxon>Aculeata</taxon>
        <taxon>Formicoidea</taxon>
        <taxon>Formicidae</taxon>
        <taxon>Formicinae</taxon>
        <taxon>Lasius</taxon>
        <taxon>Lasius</taxon>
    </lineage>
</organism>
<sequence length="515" mass="60132">MCEQLQAINKYYNNLQYDESKKEEALAKISTLSKTIKIKDDISERFFETVFVIEKNLSLFQSVCEHVDVVTTIIEYLNSFGAKFMFGSKFEEEYMGDDVILLVMLTLWNICGQHQIQLFLEDAIVKNYTLNGTIQYQQLKFTPVIDQSNQMILLEDADLYAVINYLRVKESIFSYLYEIWVQECRKQKFLWLVEEYLKNFSSHICVFRSTKELLTACSHSKMQIVSIWSEDIIAAKNLARSLNKEVLFINTHMDFCGGIALLPYGKIFGKTLYTLSYERQNFDIDNYKIKSEISELKIPIYDLFYYGEWQRPVKNTYWIYNETLWAHATSDDIKRCIDSAEKGFKIWSTKSIASRKQVLSKFAFVLQSKGQFLLADRVLKWIRYVDQTFMILGFQSRRLEITKTRKPRGVIILKEKDETVLFDRLTQILISGNSAIVICDGKNSCSLAQYCNMFSISQIPSGVINLLSNDKMEALEVSLCTTEYELYAERLFAKDNPEKTYINLTVPNHIILPYY</sequence>
<dbReference type="AlphaFoldDB" id="A0AAV2P1T0"/>
<proteinExistence type="predicted"/>
<dbReference type="EMBL" id="OZ034830">
    <property type="protein sequence ID" value="CAL1686637.1"/>
    <property type="molecule type" value="Genomic_DNA"/>
</dbReference>